<gene>
    <name evidence="2" type="ORF">Z518_07374</name>
</gene>
<dbReference type="InterPro" id="IPR029058">
    <property type="entry name" value="AB_hydrolase_fold"/>
</dbReference>
<protein>
    <submittedName>
        <fullName evidence="2">Rhinocladiella mackenziei CBS 650.93 unplaced genomic scaffold supercont1.5, whole genome shotgun sequence</fullName>
    </submittedName>
</protein>
<dbReference type="EMBL" id="KN847479">
    <property type="protein sequence ID" value="KIX03821.1"/>
    <property type="molecule type" value="Genomic_DNA"/>
</dbReference>
<reference evidence="2 3" key="1">
    <citation type="submission" date="2015-01" db="EMBL/GenBank/DDBJ databases">
        <title>The Genome Sequence of Rhinocladiella mackenzie CBS 650.93.</title>
        <authorList>
            <consortium name="The Broad Institute Genomics Platform"/>
            <person name="Cuomo C."/>
            <person name="de Hoog S."/>
            <person name="Gorbushina A."/>
            <person name="Stielow B."/>
            <person name="Teixiera M."/>
            <person name="Abouelleil A."/>
            <person name="Chapman S.B."/>
            <person name="Priest M."/>
            <person name="Young S.K."/>
            <person name="Wortman J."/>
            <person name="Nusbaum C."/>
            <person name="Birren B."/>
        </authorList>
    </citation>
    <scope>NUCLEOTIDE SEQUENCE [LARGE SCALE GENOMIC DNA]</scope>
    <source>
        <strain evidence="2 3">CBS 650.93</strain>
    </source>
</reference>
<dbReference type="RefSeq" id="XP_013270957.1">
    <property type="nucleotide sequence ID" value="XM_013415503.1"/>
</dbReference>
<sequence>MPRSALDPGEYVVEDDSLSSPHHKGADHRLGTDIAAFDDDPTKLITYRACDDGLFRAAVSHRGASSTCRRPGEWQPYYDTIIKAANCSTGKVTLTRLRMVPTDTVHTIFDNDTIMPMRTLASLRHGHFVKAPYLTGGNMDEGTSFAMAGINTTREAWGVANATAQVCYRTVLGYSRDRRSHGATFYSYLFNTTSNGVSPNVGPNHGSEVPYVFYNVQGKGYAAGKEPVANVPERYIELADVMSTMGSLL</sequence>
<dbReference type="STRING" id="1442369.A0A0D2IKU0"/>
<dbReference type="GeneID" id="25295445"/>
<name>A0A0D2IKU0_9EURO</name>
<proteinExistence type="predicted"/>
<dbReference type="OrthoDB" id="408631at2759"/>
<evidence type="ECO:0000313" key="3">
    <source>
        <dbReference type="Proteomes" id="UP000053617"/>
    </source>
</evidence>
<keyword evidence="3" id="KW-1185">Reference proteome</keyword>
<evidence type="ECO:0000256" key="1">
    <source>
        <dbReference type="SAM" id="MobiDB-lite"/>
    </source>
</evidence>
<dbReference type="AlphaFoldDB" id="A0A0D2IKU0"/>
<accession>A0A0D2IKU0</accession>
<dbReference type="SUPFAM" id="SSF53474">
    <property type="entry name" value="alpha/beta-Hydrolases"/>
    <property type="match status" value="1"/>
</dbReference>
<feature type="region of interest" description="Disordered" evidence="1">
    <location>
        <begin position="1"/>
        <end position="26"/>
    </location>
</feature>
<evidence type="ECO:0000313" key="2">
    <source>
        <dbReference type="EMBL" id="KIX03821.1"/>
    </source>
</evidence>
<organism evidence="2 3">
    <name type="scientific">Rhinocladiella mackenziei CBS 650.93</name>
    <dbReference type="NCBI Taxonomy" id="1442369"/>
    <lineage>
        <taxon>Eukaryota</taxon>
        <taxon>Fungi</taxon>
        <taxon>Dikarya</taxon>
        <taxon>Ascomycota</taxon>
        <taxon>Pezizomycotina</taxon>
        <taxon>Eurotiomycetes</taxon>
        <taxon>Chaetothyriomycetidae</taxon>
        <taxon>Chaetothyriales</taxon>
        <taxon>Herpotrichiellaceae</taxon>
        <taxon>Rhinocladiella</taxon>
    </lineage>
</organism>
<dbReference type="VEuPathDB" id="FungiDB:Z518_07374"/>
<dbReference type="Gene3D" id="3.40.50.1820">
    <property type="entry name" value="alpha/beta hydrolase"/>
    <property type="match status" value="2"/>
</dbReference>
<dbReference type="HOGENOM" id="CLU_1116256_0_0_1"/>
<dbReference type="Proteomes" id="UP000053617">
    <property type="component" value="Unassembled WGS sequence"/>
</dbReference>